<keyword evidence="4 8" id="KW-0812">Transmembrane</keyword>
<dbReference type="PROSITE" id="PS00216">
    <property type="entry name" value="SUGAR_TRANSPORT_1"/>
    <property type="match status" value="1"/>
</dbReference>
<reference evidence="10 11" key="1">
    <citation type="submission" date="2020-02" db="EMBL/GenBank/DDBJ databases">
        <title>Acidophilic actinobacteria isolated from forest soil.</title>
        <authorList>
            <person name="Golinska P."/>
        </authorList>
    </citation>
    <scope>NUCLEOTIDE SEQUENCE [LARGE SCALE GENOMIC DNA]</scope>
    <source>
        <strain evidence="10 11">NL8</strain>
    </source>
</reference>
<evidence type="ECO:0000256" key="1">
    <source>
        <dbReference type="ARBA" id="ARBA00004651"/>
    </source>
</evidence>
<evidence type="ECO:0000256" key="7">
    <source>
        <dbReference type="SAM" id="MobiDB-lite"/>
    </source>
</evidence>
<dbReference type="CDD" id="cd17321">
    <property type="entry name" value="MFS_MMR_MDR_like"/>
    <property type="match status" value="1"/>
</dbReference>
<feature type="region of interest" description="Disordered" evidence="7">
    <location>
        <begin position="1"/>
        <end position="26"/>
    </location>
</feature>
<dbReference type="InterPro" id="IPR036259">
    <property type="entry name" value="MFS_trans_sf"/>
</dbReference>
<feature type="transmembrane region" description="Helical" evidence="8">
    <location>
        <begin position="244"/>
        <end position="267"/>
    </location>
</feature>
<feature type="transmembrane region" description="Helical" evidence="8">
    <location>
        <begin position="287"/>
        <end position="311"/>
    </location>
</feature>
<dbReference type="PANTHER" id="PTHR42718">
    <property type="entry name" value="MAJOR FACILITATOR SUPERFAMILY MULTIDRUG TRANSPORTER MFSC"/>
    <property type="match status" value="1"/>
</dbReference>
<dbReference type="Pfam" id="PF07690">
    <property type="entry name" value="MFS_1"/>
    <property type="match status" value="1"/>
</dbReference>
<dbReference type="Gene3D" id="1.20.1720.10">
    <property type="entry name" value="Multidrug resistance protein D"/>
    <property type="match status" value="1"/>
</dbReference>
<feature type="transmembrane region" description="Helical" evidence="8">
    <location>
        <begin position="67"/>
        <end position="86"/>
    </location>
</feature>
<keyword evidence="5 8" id="KW-1133">Transmembrane helix</keyword>
<gene>
    <name evidence="10" type="ORF">KGQ19_31175</name>
</gene>
<dbReference type="Proteomes" id="UP000730482">
    <property type="component" value="Unassembled WGS sequence"/>
</dbReference>
<protein>
    <submittedName>
        <fullName evidence="10">MFS transporter</fullName>
    </submittedName>
</protein>
<feature type="transmembrane region" description="Helical" evidence="8">
    <location>
        <begin position="454"/>
        <end position="473"/>
    </location>
</feature>
<keyword evidence="3" id="KW-1003">Cell membrane</keyword>
<feature type="transmembrane region" description="Helical" evidence="8">
    <location>
        <begin position="30"/>
        <end position="55"/>
    </location>
</feature>
<evidence type="ECO:0000256" key="8">
    <source>
        <dbReference type="SAM" id="Phobius"/>
    </source>
</evidence>
<comment type="subcellular location">
    <subcellularLocation>
        <location evidence="1">Cell membrane</location>
        <topology evidence="1">Multi-pass membrane protein</topology>
    </subcellularLocation>
</comment>
<feature type="transmembrane region" description="Helical" evidence="8">
    <location>
        <begin position="123"/>
        <end position="144"/>
    </location>
</feature>
<sequence>MRPELIIEPKPGAKPEPHPKPEHNPDSRRWTALTLLCLAQFMLIIDITAVNLALPSMTTGLSLSRQALTWVPAAYTLCFGGLLLLGGRLADGLGRRRAFLLGLAAFTVASLASGLSHSAGELIAGRAVQGVAAALLSPAALSILTTTFHGPERTKALGVWGAISGAGAAVGVLVGGALTSGPGWRWVFFVNLPIGLVVLTLLPRLVPAAAPARSLRGLDLPGALAATATAALLVYGLIHAGSTGWATAATLLPLAGAVVTAGTLVVLERSVKQPLLRPGLLRDRSVIAGTAVMFAATIILITGFFLISWYLQHRAGYSALKTGLVYLPVAVATGLGAHLASHSVGHLGFRSTACAGFTLAAVGALLLTRLPASGNAALAVLPGFILLSAGVGMALVTATTVALHQADQREAGVVSALVNTGHELGSALGVALASVLAASSLGTAATGVGGFRTAFALAAGIALAAAVAALGALPAGRPDPAARPVFGR</sequence>
<feature type="transmembrane region" description="Helical" evidence="8">
    <location>
        <begin position="347"/>
        <end position="367"/>
    </location>
</feature>
<name>A0ABS5KZK6_9ACTN</name>
<dbReference type="InterPro" id="IPR011701">
    <property type="entry name" value="MFS"/>
</dbReference>
<dbReference type="PROSITE" id="PS50850">
    <property type="entry name" value="MFS"/>
    <property type="match status" value="1"/>
</dbReference>
<feature type="transmembrane region" description="Helical" evidence="8">
    <location>
        <begin position="218"/>
        <end position="238"/>
    </location>
</feature>
<feature type="transmembrane region" description="Helical" evidence="8">
    <location>
        <begin position="156"/>
        <end position="178"/>
    </location>
</feature>
<evidence type="ECO:0000256" key="6">
    <source>
        <dbReference type="ARBA" id="ARBA00023136"/>
    </source>
</evidence>
<dbReference type="SUPFAM" id="SSF103473">
    <property type="entry name" value="MFS general substrate transporter"/>
    <property type="match status" value="1"/>
</dbReference>
<dbReference type="Gene3D" id="1.20.1250.20">
    <property type="entry name" value="MFS general substrate transporter like domains"/>
    <property type="match status" value="1"/>
</dbReference>
<feature type="transmembrane region" description="Helical" evidence="8">
    <location>
        <begin position="184"/>
        <end position="206"/>
    </location>
</feature>
<evidence type="ECO:0000256" key="2">
    <source>
        <dbReference type="ARBA" id="ARBA00022448"/>
    </source>
</evidence>
<feature type="transmembrane region" description="Helical" evidence="8">
    <location>
        <begin position="323"/>
        <end position="340"/>
    </location>
</feature>
<evidence type="ECO:0000256" key="3">
    <source>
        <dbReference type="ARBA" id="ARBA00022475"/>
    </source>
</evidence>
<feature type="transmembrane region" description="Helical" evidence="8">
    <location>
        <begin position="98"/>
        <end position="117"/>
    </location>
</feature>
<evidence type="ECO:0000259" key="9">
    <source>
        <dbReference type="PROSITE" id="PS50850"/>
    </source>
</evidence>
<dbReference type="InterPro" id="IPR005829">
    <property type="entry name" value="Sugar_transporter_CS"/>
</dbReference>
<accession>A0ABS5KZK6</accession>
<dbReference type="PRINTS" id="PR01036">
    <property type="entry name" value="TCRTETB"/>
</dbReference>
<dbReference type="RefSeq" id="WP_212015745.1">
    <property type="nucleotide sequence ID" value="NZ_JAAFYZ010000135.1"/>
</dbReference>
<keyword evidence="6 8" id="KW-0472">Membrane</keyword>
<evidence type="ECO:0000256" key="5">
    <source>
        <dbReference type="ARBA" id="ARBA00022989"/>
    </source>
</evidence>
<dbReference type="EMBL" id="JAAFYZ010000135">
    <property type="protein sequence ID" value="MBS2551340.1"/>
    <property type="molecule type" value="Genomic_DNA"/>
</dbReference>
<organism evidence="10 11">
    <name type="scientific">Catenulispora pinistramenti</name>
    <dbReference type="NCBI Taxonomy" id="2705254"/>
    <lineage>
        <taxon>Bacteria</taxon>
        <taxon>Bacillati</taxon>
        <taxon>Actinomycetota</taxon>
        <taxon>Actinomycetes</taxon>
        <taxon>Catenulisporales</taxon>
        <taxon>Catenulisporaceae</taxon>
        <taxon>Catenulispora</taxon>
    </lineage>
</organism>
<dbReference type="PANTHER" id="PTHR42718:SF46">
    <property type="entry name" value="BLR6921 PROTEIN"/>
    <property type="match status" value="1"/>
</dbReference>
<evidence type="ECO:0000313" key="10">
    <source>
        <dbReference type="EMBL" id="MBS2551340.1"/>
    </source>
</evidence>
<feature type="domain" description="Major facilitator superfamily (MFS) profile" evidence="9">
    <location>
        <begin position="32"/>
        <end position="477"/>
    </location>
</feature>
<proteinExistence type="predicted"/>
<feature type="transmembrane region" description="Helical" evidence="8">
    <location>
        <begin position="379"/>
        <end position="403"/>
    </location>
</feature>
<keyword evidence="11" id="KW-1185">Reference proteome</keyword>
<evidence type="ECO:0000313" key="11">
    <source>
        <dbReference type="Proteomes" id="UP000730482"/>
    </source>
</evidence>
<dbReference type="InterPro" id="IPR020846">
    <property type="entry name" value="MFS_dom"/>
</dbReference>
<comment type="caution">
    <text evidence="10">The sequence shown here is derived from an EMBL/GenBank/DDBJ whole genome shotgun (WGS) entry which is preliminary data.</text>
</comment>
<feature type="transmembrane region" description="Helical" evidence="8">
    <location>
        <begin position="424"/>
        <end position="448"/>
    </location>
</feature>
<keyword evidence="2" id="KW-0813">Transport</keyword>
<evidence type="ECO:0000256" key="4">
    <source>
        <dbReference type="ARBA" id="ARBA00022692"/>
    </source>
</evidence>